<feature type="compositionally biased region" description="Basic and acidic residues" evidence="1">
    <location>
        <begin position="23"/>
        <end position="35"/>
    </location>
</feature>
<comment type="caution">
    <text evidence="2">The sequence shown here is derived from an EMBL/GenBank/DDBJ whole genome shotgun (WGS) entry which is preliminary data.</text>
</comment>
<organism evidence="2 3">
    <name type="scientific">Plutella xylostella</name>
    <name type="common">Diamondback moth</name>
    <name type="synonym">Plutella maculipennis</name>
    <dbReference type="NCBI Taxonomy" id="51655"/>
    <lineage>
        <taxon>Eukaryota</taxon>
        <taxon>Metazoa</taxon>
        <taxon>Ecdysozoa</taxon>
        <taxon>Arthropoda</taxon>
        <taxon>Hexapoda</taxon>
        <taxon>Insecta</taxon>
        <taxon>Pterygota</taxon>
        <taxon>Neoptera</taxon>
        <taxon>Endopterygota</taxon>
        <taxon>Lepidoptera</taxon>
        <taxon>Glossata</taxon>
        <taxon>Ditrysia</taxon>
        <taxon>Yponomeutoidea</taxon>
        <taxon>Plutellidae</taxon>
        <taxon>Plutella</taxon>
    </lineage>
</organism>
<dbReference type="Proteomes" id="UP000653454">
    <property type="component" value="Unassembled WGS sequence"/>
</dbReference>
<evidence type="ECO:0000313" key="2">
    <source>
        <dbReference type="EMBL" id="CAG9117176.1"/>
    </source>
</evidence>
<accession>A0A8S4EM56</accession>
<dbReference type="AlphaFoldDB" id="A0A8S4EM56"/>
<protein>
    <submittedName>
        <fullName evidence="2">(diamondback moth) hypothetical protein</fullName>
    </submittedName>
</protein>
<dbReference type="EMBL" id="CAJHNJ030000019">
    <property type="protein sequence ID" value="CAG9117176.1"/>
    <property type="molecule type" value="Genomic_DNA"/>
</dbReference>
<name>A0A8S4EM56_PLUXY</name>
<evidence type="ECO:0000313" key="3">
    <source>
        <dbReference type="Proteomes" id="UP000653454"/>
    </source>
</evidence>
<proteinExistence type="predicted"/>
<feature type="region of interest" description="Disordered" evidence="1">
    <location>
        <begin position="1"/>
        <end position="36"/>
    </location>
</feature>
<gene>
    <name evidence="2" type="ORF">PLXY2_LOCUS6179</name>
</gene>
<sequence length="133" mass="15540">MDSQQSSEEKSAEYTLKLRKPQKREQDSSEEDGSRDTLVVDDQVRFNNIFDDKERPCAVMVLSSRQSPMMQSLLRKYRYDHNGVLIPKSVKYFLKTLRGSEEPRVIQLNDKAFSPVGGYVRYYKEVPPIPQYL</sequence>
<evidence type="ECO:0000256" key="1">
    <source>
        <dbReference type="SAM" id="MobiDB-lite"/>
    </source>
</evidence>
<keyword evidence="3" id="KW-1185">Reference proteome</keyword>
<reference evidence="2" key="1">
    <citation type="submission" date="2020-11" db="EMBL/GenBank/DDBJ databases">
        <authorList>
            <person name="Whiteford S."/>
        </authorList>
    </citation>
    <scope>NUCLEOTIDE SEQUENCE</scope>
</reference>